<dbReference type="InterPro" id="IPR020846">
    <property type="entry name" value="MFS_dom"/>
</dbReference>
<evidence type="ECO:0000256" key="2">
    <source>
        <dbReference type="ARBA" id="ARBA00010790"/>
    </source>
</evidence>
<dbReference type="Pfam" id="PF00083">
    <property type="entry name" value="Sugar_tr"/>
    <property type="match status" value="1"/>
</dbReference>
<dbReference type="NCBIfam" id="TIGR00879">
    <property type="entry name" value="SP"/>
    <property type="match status" value="1"/>
</dbReference>
<feature type="compositionally biased region" description="Basic and acidic residues" evidence="8">
    <location>
        <begin position="153"/>
        <end position="169"/>
    </location>
</feature>
<evidence type="ECO:0000256" key="8">
    <source>
        <dbReference type="SAM" id="MobiDB-lite"/>
    </source>
</evidence>
<feature type="transmembrane region" description="Helical" evidence="9">
    <location>
        <begin position="1074"/>
        <end position="1097"/>
    </location>
</feature>
<dbReference type="SUPFAM" id="SSF51905">
    <property type="entry name" value="FAD/NAD(P)-binding domain"/>
    <property type="match status" value="1"/>
</dbReference>
<dbReference type="PROSITE" id="PS00624">
    <property type="entry name" value="GMC_OXRED_2"/>
    <property type="match status" value="1"/>
</dbReference>
<dbReference type="InterPro" id="IPR007867">
    <property type="entry name" value="GMC_OxRtase_C"/>
</dbReference>
<keyword evidence="4" id="KW-0813">Transport</keyword>
<feature type="transmembrane region" description="Helical" evidence="9">
    <location>
        <begin position="713"/>
        <end position="730"/>
    </location>
</feature>
<dbReference type="GO" id="GO:0005351">
    <property type="term" value="F:carbohydrate:proton symporter activity"/>
    <property type="evidence" value="ECO:0007669"/>
    <property type="project" value="TreeGrafter"/>
</dbReference>
<organism evidence="11 12">
    <name type="scientific">Verticillium longisporum</name>
    <name type="common">Verticillium dahliae var. longisporum</name>
    <dbReference type="NCBI Taxonomy" id="100787"/>
    <lineage>
        <taxon>Eukaryota</taxon>
        <taxon>Fungi</taxon>
        <taxon>Dikarya</taxon>
        <taxon>Ascomycota</taxon>
        <taxon>Pezizomycotina</taxon>
        <taxon>Sordariomycetes</taxon>
        <taxon>Hypocreomycetidae</taxon>
        <taxon>Glomerellales</taxon>
        <taxon>Plectosphaerellaceae</taxon>
        <taxon>Verticillium</taxon>
    </lineage>
</organism>
<feature type="transmembrane region" description="Helical" evidence="9">
    <location>
        <begin position="1103"/>
        <end position="1124"/>
    </location>
</feature>
<feature type="domain" description="Major facilitator superfamily (MFS) profile" evidence="10">
    <location>
        <begin position="666"/>
        <end position="1128"/>
    </location>
</feature>
<dbReference type="PANTHER" id="PTHR48022">
    <property type="entry name" value="PLASTIDIC GLUCOSE TRANSPORTER 4"/>
    <property type="match status" value="1"/>
</dbReference>
<dbReference type="InterPro" id="IPR050360">
    <property type="entry name" value="MFS_Sugar_Transporters"/>
</dbReference>
<name>A0A0G4N1F7_VERLO</name>
<feature type="transmembrane region" description="Helical" evidence="9">
    <location>
        <begin position="997"/>
        <end position="1014"/>
    </location>
</feature>
<dbReference type="AlphaFoldDB" id="A0A0G4N1F7"/>
<evidence type="ECO:0000313" key="12">
    <source>
        <dbReference type="Proteomes" id="UP000045706"/>
    </source>
</evidence>
<dbReference type="SUPFAM" id="SSF54373">
    <property type="entry name" value="FAD-linked reductases, C-terminal domain"/>
    <property type="match status" value="1"/>
</dbReference>
<dbReference type="GO" id="GO:0016614">
    <property type="term" value="F:oxidoreductase activity, acting on CH-OH group of donors"/>
    <property type="evidence" value="ECO:0007669"/>
    <property type="project" value="InterPro"/>
</dbReference>
<evidence type="ECO:0000256" key="4">
    <source>
        <dbReference type="ARBA" id="ARBA00022448"/>
    </source>
</evidence>
<dbReference type="GO" id="GO:0050660">
    <property type="term" value="F:flavin adenine dinucleotide binding"/>
    <property type="evidence" value="ECO:0007669"/>
    <property type="project" value="InterPro"/>
</dbReference>
<dbReference type="InterPro" id="IPR005828">
    <property type="entry name" value="MFS_sugar_transport-like"/>
</dbReference>
<feature type="transmembrane region" description="Helical" evidence="9">
    <location>
        <begin position="1039"/>
        <end position="1062"/>
    </location>
</feature>
<proteinExistence type="inferred from homology"/>
<feature type="transmembrane region" description="Helical" evidence="9">
    <location>
        <begin position="829"/>
        <end position="852"/>
    </location>
</feature>
<evidence type="ECO:0000256" key="9">
    <source>
        <dbReference type="SAM" id="Phobius"/>
    </source>
</evidence>
<evidence type="ECO:0000259" key="10">
    <source>
        <dbReference type="PROSITE" id="PS50850"/>
    </source>
</evidence>
<feature type="region of interest" description="Disordered" evidence="8">
    <location>
        <begin position="140"/>
        <end position="173"/>
    </location>
</feature>
<gene>
    <name evidence="11" type="ORF">BN1723_015681</name>
</gene>
<comment type="similarity">
    <text evidence="3">Belongs to the major facilitator superfamily. Sugar transporter (TC 2.A.1.1) family.</text>
</comment>
<dbReference type="PANTHER" id="PTHR48022:SF60">
    <property type="entry name" value="MAJOR FACILITATOR SUPERFAMILY (MFS) PROFILE DOMAIN-CONTAINING PROTEIN"/>
    <property type="match status" value="1"/>
</dbReference>
<dbReference type="PRINTS" id="PR00171">
    <property type="entry name" value="SUGRTRNSPORT"/>
</dbReference>
<evidence type="ECO:0000256" key="3">
    <source>
        <dbReference type="ARBA" id="ARBA00010992"/>
    </source>
</evidence>
<keyword evidence="6 9" id="KW-1133">Transmembrane helix</keyword>
<dbReference type="InterPro" id="IPR036188">
    <property type="entry name" value="FAD/NAD-bd_sf"/>
</dbReference>
<dbReference type="EMBL" id="CVQI01031986">
    <property type="protein sequence ID" value="CRK40214.1"/>
    <property type="molecule type" value="Genomic_DNA"/>
</dbReference>
<accession>A0A0G4N1F7</accession>
<keyword evidence="5 9" id="KW-0812">Transmembrane</keyword>
<evidence type="ECO:0000256" key="7">
    <source>
        <dbReference type="ARBA" id="ARBA00023136"/>
    </source>
</evidence>
<dbReference type="Gene3D" id="1.20.1250.20">
    <property type="entry name" value="MFS general substrate transporter like domains"/>
    <property type="match status" value="1"/>
</dbReference>
<dbReference type="Gene3D" id="3.50.50.60">
    <property type="entry name" value="FAD/NAD(P)-binding domain"/>
    <property type="match status" value="1"/>
</dbReference>
<feature type="transmembrane region" description="Helical" evidence="9">
    <location>
        <begin position="797"/>
        <end position="817"/>
    </location>
</feature>
<feature type="transmembrane region" description="Helical" evidence="9">
    <location>
        <begin position="764"/>
        <end position="785"/>
    </location>
</feature>
<dbReference type="PROSITE" id="PS50850">
    <property type="entry name" value="MFS"/>
    <property type="match status" value="1"/>
</dbReference>
<dbReference type="InterPro" id="IPR000172">
    <property type="entry name" value="GMC_OxRdtase_N"/>
</dbReference>
<dbReference type="InterPro" id="IPR003663">
    <property type="entry name" value="Sugar/inositol_transpt"/>
</dbReference>
<dbReference type="GO" id="GO:0016020">
    <property type="term" value="C:membrane"/>
    <property type="evidence" value="ECO:0007669"/>
    <property type="project" value="UniProtKB-SubCell"/>
</dbReference>
<feature type="transmembrane region" description="Helical" evidence="9">
    <location>
        <begin position="964"/>
        <end position="985"/>
    </location>
</feature>
<feature type="transmembrane region" description="Helical" evidence="9">
    <location>
        <begin position="737"/>
        <end position="758"/>
    </location>
</feature>
<evidence type="ECO:0000256" key="1">
    <source>
        <dbReference type="ARBA" id="ARBA00004141"/>
    </source>
</evidence>
<dbReference type="SUPFAM" id="SSF103473">
    <property type="entry name" value="MFS general substrate transporter"/>
    <property type="match status" value="1"/>
</dbReference>
<evidence type="ECO:0000256" key="5">
    <source>
        <dbReference type="ARBA" id="ARBA00022692"/>
    </source>
</evidence>
<reference evidence="12" key="1">
    <citation type="submission" date="2015-05" db="EMBL/GenBank/DDBJ databases">
        <authorList>
            <person name="Fogelqvist Johan"/>
        </authorList>
    </citation>
    <scope>NUCLEOTIDE SEQUENCE [LARGE SCALE GENOMIC DNA]</scope>
</reference>
<keyword evidence="7 9" id="KW-0472">Membrane</keyword>
<feature type="transmembrane region" description="Helical" evidence="9">
    <location>
        <begin position="930"/>
        <end position="952"/>
    </location>
</feature>
<dbReference type="Proteomes" id="UP000045706">
    <property type="component" value="Unassembled WGS sequence"/>
</dbReference>
<dbReference type="Pfam" id="PF05199">
    <property type="entry name" value="GMC_oxred_C"/>
    <property type="match status" value="1"/>
</dbReference>
<dbReference type="InterPro" id="IPR036259">
    <property type="entry name" value="MFS_trans_sf"/>
</dbReference>
<comment type="subcellular location">
    <subcellularLocation>
        <location evidence="1">Membrane</location>
        <topology evidence="1">Multi-pass membrane protein</topology>
    </subcellularLocation>
</comment>
<protein>
    <recommendedName>
        <fullName evidence="10">Major facilitator superfamily (MFS) profile domain-containing protein</fullName>
    </recommendedName>
</protein>
<dbReference type="Gene3D" id="3.30.560.10">
    <property type="entry name" value="Glucose Oxidase, domain 3"/>
    <property type="match status" value="1"/>
</dbReference>
<sequence length="1179" mass="128697">MGVYTKLADDVDEVDVIIAGGGTAACVVAGRLAEADPNLSILVIEGGQDNRGVSNIENPAFFLDHLLPTSKTAIFYKGNKSEQCAGREVIVPSGGVLGGGSSINFMMYTRAQRSDFDSWKSPGWSADEILPFLKKVTSHPVSGQTRKQAHTLRKLETYHGPGDKSRHGDSGPVHISSGTFRSEFSENEFIKAMGEVGWPEIKDLQTLDTNNGVERWLRYVSPEGKRQDSARVHLHDKMDNDKYPNLHILTESKVVRVLLDDDKRAVGVEYTPNPDFQAVLETTKHPKEQVKARKLVVVSCGACGTPPVLERSGLGDPEILKRAGVDVKVDLPGVGRDYQDHQLILYPYLSSLQEHETIDGILRNPDKRQELIDKKDPRVGWNAIDIASKLRPSDDDVAALGADFQDAWDKDFKNAPDRPLMLMGLVSCFLGDPASVPEAGYVTVGTYTAYPYSRGHMHITGPDVSDALDFDPGYLSDARGIDLKKQLWAYKKQREIMRRTAMFRGELAAGHPAFAEGSAAACAAVEGALGDVKDIEYSADDDRAIEQWIRENVSTTWHSLATAKMAPREENGVVDQDLNVWGTKGLKIADLSIPPTNVGANTNNTALVVGEKAADIIIRELGLSAVADKRQLHNRFSVNEATMGGLKAVEDRPTPKEVYNWRLYTEASIIAMGSLLFGYDSAFIGTTIARAGFKDDFGITDANKSGISSNITSAFQAGALGGALMCFFITEYIGRKWALIIANLVFIAGAVPMVAATTDLANIYAGRALTGWGCGVITATVPSYIAELSISSIRGILTGLFEVTYQTGSLVGFWINYGVNQNMDPNSRAAWRVPMAVQLIPAGFLLVGGFFLHESPLWLFKKGRIAEAEKALVALRHLPMDHQYMQEEVAIINTRLSEEADVAAKYGTGFWAYIRGCLAELSRKGMWNRLLLVFCSFSLQNMSGAAAINYYSPMLFGSIGIKDVALYTGIYGLVKAVASIIFYGALIDIWGRRNPTIISSLACSLCLWFVGAYVKVGNPAPIIAAGNELSASNAAGGKAATAAIMIYSVFWSFGLNGIPWIVSAEIFPGALRNLTGTFAAFTQWMIQFIITKALPYIFESLDFGVWFFFACWMLTATLWAYFFLPETKGVTLEQMDVLFGYEGDRRAQGIVQTPLAKEDAVSIEEGVGKPGMTDHTERA</sequence>
<evidence type="ECO:0000256" key="6">
    <source>
        <dbReference type="ARBA" id="ARBA00022989"/>
    </source>
</evidence>
<dbReference type="Pfam" id="PF00732">
    <property type="entry name" value="GMC_oxred_N"/>
    <property type="match status" value="1"/>
</dbReference>
<comment type="similarity">
    <text evidence="2">Belongs to the GMC oxidoreductase family.</text>
</comment>
<evidence type="ECO:0000313" key="11">
    <source>
        <dbReference type="EMBL" id="CRK40214.1"/>
    </source>
</evidence>
<dbReference type="PROSITE" id="PS51257">
    <property type="entry name" value="PROKAR_LIPOPROTEIN"/>
    <property type="match status" value="1"/>
</dbReference>